<evidence type="ECO:0000313" key="3">
    <source>
        <dbReference type="Proteomes" id="UP000076532"/>
    </source>
</evidence>
<dbReference type="Proteomes" id="UP000076532">
    <property type="component" value="Unassembled WGS sequence"/>
</dbReference>
<sequence>MQAHFILFRMGSWIGGNGARDDDDASPGTEVDAAEGKDEKSMDPRDSFLESAFPSVLSSHTPYSFSIVWDTCSCSLLTIYTSSLPYSRLCYMLCCMIPS</sequence>
<dbReference type="AlphaFoldDB" id="A0A166EEP8"/>
<evidence type="ECO:0000313" key="2">
    <source>
        <dbReference type="EMBL" id="KZP15687.1"/>
    </source>
</evidence>
<proteinExistence type="predicted"/>
<reference evidence="2 3" key="1">
    <citation type="journal article" date="2016" name="Mol. Biol. Evol.">
        <title>Comparative Genomics of Early-Diverging Mushroom-Forming Fungi Provides Insights into the Origins of Lignocellulose Decay Capabilities.</title>
        <authorList>
            <person name="Nagy L.G."/>
            <person name="Riley R."/>
            <person name="Tritt A."/>
            <person name="Adam C."/>
            <person name="Daum C."/>
            <person name="Floudas D."/>
            <person name="Sun H."/>
            <person name="Yadav J.S."/>
            <person name="Pangilinan J."/>
            <person name="Larsson K.H."/>
            <person name="Matsuura K."/>
            <person name="Barry K."/>
            <person name="Labutti K."/>
            <person name="Kuo R."/>
            <person name="Ohm R.A."/>
            <person name="Bhattacharya S.S."/>
            <person name="Shirouzu T."/>
            <person name="Yoshinaga Y."/>
            <person name="Martin F.M."/>
            <person name="Grigoriev I.V."/>
            <person name="Hibbett D.S."/>
        </authorList>
    </citation>
    <scope>NUCLEOTIDE SEQUENCE [LARGE SCALE GENOMIC DNA]</scope>
    <source>
        <strain evidence="2 3">CBS 109695</strain>
    </source>
</reference>
<dbReference type="EMBL" id="KV417601">
    <property type="protein sequence ID" value="KZP15687.1"/>
    <property type="molecule type" value="Genomic_DNA"/>
</dbReference>
<feature type="compositionally biased region" description="Basic and acidic residues" evidence="1">
    <location>
        <begin position="34"/>
        <end position="45"/>
    </location>
</feature>
<feature type="region of interest" description="Disordered" evidence="1">
    <location>
        <begin position="13"/>
        <end position="45"/>
    </location>
</feature>
<protein>
    <submittedName>
        <fullName evidence="2">Uncharacterized protein</fullName>
    </submittedName>
</protein>
<accession>A0A166EEP8</accession>
<keyword evidence="3" id="KW-1185">Reference proteome</keyword>
<name>A0A166EEP8_9AGAM</name>
<organism evidence="2 3">
    <name type="scientific">Athelia psychrophila</name>
    <dbReference type="NCBI Taxonomy" id="1759441"/>
    <lineage>
        <taxon>Eukaryota</taxon>
        <taxon>Fungi</taxon>
        <taxon>Dikarya</taxon>
        <taxon>Basidiomycota</taxon>
        <taxon>Agaricomycotina</taxon>
        <taxon>Agaricomycetes</taxon>
        <taxon>Agaricomycetidae</taxon>
        <taxon>Atheliales</taxon>
        <taxon>Atheliaceae</taxon>
        <taxon>Athelia</taxon>
    </lineage>
</organism>
<gene>
    <name evidence="2" type="ORF">FIBSPDRAFT_866806</name>
</gene>
<evidence type="ECO:0000256" key="1">
    <source>
        <dbReference type="SAM" id="MobiDB-lite"/>
    </source>
</evidence>